<dbReference type="Pfam" id="PF03845">
    <property type="entry name" value="Spore_permease"/>
    <property type="match status" value="1"/>
</dbReference>
<keyword evidence="6 8" id="KW-1133">Transmembrane helix</keyword>
<feature type="transmembrane region" description="Helical" evidence="8">
    <location>
        <begin position="28"/>
        <end position="45"/>
    </location>
</feature>
<proteinExistence type="inferred from homology"/>
<evidence type="ECO:0000313" key="10">
    <source>
        <dbReference type="Proteomes" id="UP000441354"/>
    </source>
</evidence>
<keyword evidence="7 8" id="KW-0472">Membrane</keyword>
<keyword evidence="5 8" id="KW-0812">Transmembrane</keyword>
<dbReference type="InterPro" id="IPR004761">
    <property type="entry name" value="Spore_GerAB"/>
</dbReference>
<evidence type="ECO:0000256" key="3">
    <source>
        <dbReference type="ARBA" id="ARBA00022448"/>
    </source>
</evidence>
<feature type="transmembrane region" description="Helical" evidence="8">
    <location>
        <begin position="292"/>
        <end position="310"/>
    </location>
</feature>
<feature type="transmembrane region" description="Helical" evidence="8">
    <location>
        <begin position="66"/>
        <end position="87"/>
    </location>
</feature>
<comment type="subcellular location">
    <subcellularLocation>
        <location evidence="1">Membrane</location>
        <topology evidence="1">Multi-pass membrane protein</topology>
    </subcellularLocation>
</comment>
<evidence type="ECO:0000256" key="4">
    <source>
        <dbReference type="ARBA" id="ARBA00022544"/>
    </source>
</evidence>
<evidence type="ECO:0000256" key="1">
    <source>
        <dbReference type="ARBA" id="ARBA00004141"/>
    </source>
</evidence>
<keyword evidence="3" id="KW-0813">Transport</keyword>
<feature type="transmembrane region" description="Helical" evidence="8">
    <location>
        <begin position="252"/>
        <end position="272"/>
    </location>
</feature>
<evidence type="ECO:0000313" key="9">
    <source>
        <dbReference type="EMBL" id="KAB2333044.1"/>
    </source>
</evidence>
<reference evidence="9 10" key="1">
    <citation type="journal article" date="2014" name="Arch. Microbiol.">
        <title>Bacillus mesophilum sp. nov., strain IITR-54T, a novel 4-chlorobiphenyl dechlorinating bacterium.</title>
        <authorList>
            <person name="Manickam N."/>
            <person name="Singh N.K."/>
            <person name="Bajaj A."/>
            <person name="Kumar R.M."/>
            <person name="Kaur G."/>
            <person name="Kaur N."/>
            <person name="Bala M."/>
            <person name="Kumar A."/>
            <person name="Mayilraj S."/>
        </authorList>
    </citation>
    <scope>NUCLEOTIDE SEQUENCE [LARGE SCALE GENOMIC DNA]</scope>
    <source>
        <strain evidence="9 10">IITR-54</strain>
    </source>
</reference>
<sequence length="349" mass="40148">MYILTHLGLIFFLYPANIIESSSVAQWIPIFIGVILHFVIVLIYLKGLSYFQNKNIIDIYSSFGKLWTFFLLIPTGLYLLMINIITVRSYSEIINIIFLTKTPLWAIMLLILSISCYLSMQKLSAIFKTGFLLSFLFLPLVLFVIAISFQNVDWRYVIPIWSSDFSFIKKQSYLNSYFAIGGGFLFLGFIQPVLSFRNTRILIGLAAIAPAYLLSVYVPVLTFGQATAETFLFPYVAAVDGINISWLMFDRITMFFLLCLITFIMLFIALVLWKTVQITKYYIPMLSEKWAAIGLAFFIYCICLRIPNWSDAEKLFQINTPLRFYVILLVPLSIFGLGLWKKRKEGVNG</sequence>
<evidence type="ECO:0000256" key="8">
    <source>
        <dbReference type="SAM" id="Phobius"/>
    </source>
</evidence>
<feature type="transmembrane region" description="Helical" evidence="8">
    <location>
        <begin position="202"/>
        <end position="224"/>
    </location>
</feature>
<feature type="transmembrane region" description="Helical" evidence="8">
    <location>
        <begin position="93"/>
        <end position="118"/>
    </location>
</feature>
<evidence type="ECO:0000256" key="2">
    <source>
        <dbReference type="ARBA" id="ARBA00007998"/>
    </source>
</evidence>
<comment type="similarity">
    <text evidence="2">Belongs to the amino acid-polyamine-organocation (APC) superfamily. Spore germination protein (SGP) (TC 2.A.3.9) family.</text>
</comment>
<feature type="transmembrane region" description="Helical" evidence="8">
    <location>
        <begin position="322"/>
        <end position="340"/>
    </location>
</feature>
<dbReference type="AlphaFoldDB" id="A0A7V7RM84"/>
<protein>
    <submittedName>
        <fullName evidence="9">GerAB/ArcD/ProY family transporter</fullName>
    </submittedName>
</protein>
<organism evidence="9 10">
    <name type="scientific">Bacillus mesophilum</name>
    <dbReference type="NCBI Taxonomy" id="1071718"/>
    <lineage>
        <taxon>Bacteria</taxon>
        <taxon>Bacillati</taxon>
        <taxon>Bacillota</taxon>
        <taxon>Bacilli</taxon>
        <taxon>Bacillales</taxon>
        <taxon>Bacillaceae</taxon>
        <taxon>Bacillus</taxon>
    </lineage>
</organism>
<name>A0A7V7RM84_9BACI</name>
<dbReference type="GO" id="GO:0009847">
    <property type="term" value="P:spore germination"/>
    <property type="evidence" value="ECO:0007669"/>
    <property type="project" value="InterPro"/>
</dbReference>
<evidence type="ECO:0000256" key="7">
    <source>
        <dbReference type="ARBA" id="ARBA00023136"/>
    </source>
</evidence>
<comment type="caution">
    <text evidence="9">The sequence shown here is derived from an EMBL/GenBank/DDBJ whole genome shotgun (WGS) entry which is preliminary data.</text>
</comment>
<dbReference type="OrthoDB" id="2381278at2"/>
<evidence type="ECO:0000256" key="6">
    <source>
        <dbReference type="ARBA" id="ARBA00022989"/>
    </source>
</evidence>
<dbReference type="GO" id="GO:0016020">
    <property type="term" value="C:membrane"/>
    <property type="evidence" value="ECO:0007669"/>
    <property type="project" value="UniProtKB-SubCell"/>
</dbReference>
<dbReference type="PANTHER" id="PTHR34975:SF2">
    <property type="entry name" value="SPORE GERMINATION PROTEIN A2"/>
    <property type="match status" value="1"/>
</dbReference>
<evidence type="ECO:0000256" key="5">
    <source>
        <dbReference type="ARBA" id="ARBA00022692"/>
    </source>
</evidence>
<feature type="transmembrane region" description="Helical" evidence="8">
    <location>
        <begin position="172"/>
        <end position="190"/>
    </location>
</feature>
<accession>A0A7V7RM84</accession>
<feature type="transmembrane region" description="Helical" evidence="8">
    <location>
        <begin position="130"/>
        <end position="152"/>
    </location>
</feature>
<keyword evidence="10" id="KW-1185">Reference proteome</keyword>
<gene>
    <name evidence="9" type="ORF">F7732_12105</name>
</gene>
<dbReference type="EMBL" id="WBOT01000003">
    <property type="protein sequence ID" value="KAB2333044.1"/>
    <property type="molecule type" value="Genomic_DNA"/>
</dbReference>
<keyword evidence="4" id="KW-0309">Germination</keyword>
<dbReference type="Proteomes" id="UP000441354">
    <property type="component" value="Unassembled WGS sequence"/>
</dbReference>
<dbReference type="PANTHER" id="PTHR34975">
    <property type="entry name" value="SPORE GERMINATION PROTEIN A2"/>
    <property type="match status" value="1"/>
</dbReference>